<evidence type="ECO:0000256" key="2">
    <source>
        <dbReference type="SAM" id="Phobius"/>
    </source>
</evidence>
<dbReference type="PANTHER" id="PTHR12480">
    <property type="entry name" value="ARGININE DEMETHYLASE AND LYSYL-HYDROXYLASE JMJD"/>
    <property type="match status" value="1"/>
</dbReference>
<feature type="transmembrane region" description="Helical" evidence="2">
    <location>
        <begin position="44"/>
        <end position="64"/>
    </location>
</feature>
<dbReference type="InterPro" id="IPR050910">
    <property type="entry name" value="JMJD6_ArgDemeth/LysHydrox"/>
</dbReference>
<keyword evidence="5" id="KW-1185">Reference proteome</keyword>
<dbReference type="GO" id="GO:0000987">
    <property type="term" value="F:cis-regulatory region sequence-specific DNA binding"/>
    <property type="evidence" value="ECO:0007669"/>
    <property type="project" value="TreeGrafter"/>
</dbReference>
<keyword evidence="2" id="KW-1133">Transmembrane helix</keyword>
<feature type="compositionally biased region" description="Basic and acidic residues" evidence="1">
    <location>
        <begin position="16"/>
        <end position="34"/>
    </location>
</feature>
<organism evidence="4 5">
    <name type="scientific">Plakobranchus ocellatus</name>
    <dbReference type="NCBI Taxonomy" id="259542"/>
    <lineage>
        <taxon>Eukaryota</taxon>
        <taxon>Metazoa</taxon>
        <taxon>Spiralia</taxon>
        <taxon>Lophotrochozoa</taxon>
        <taxon>Mollusca</taxon>
        <taxon>Gastropoda</taxon>
        <taxon>Heterobranchia</taxon>
        <taxon>Euthyneura</taxon>
        <taxon>Panpulmonata</taxon>
        <taxon>Sacoglossa</taxon>
        <taxon>Placobranchoidea</taxon>
        <taxon>Plakobranchidae</taxon>
        <taxon>Plakobranchus</taxon>
    </lineage>
</organism>
<reference evidence="4 5" key="1">
    <citation type="journal article" date="2021" name="Elife">
        <title>Chloroplast acquisition without the gene transfer in kleptoplastic sea slugs, Plakobranchus ocellatus.</title>
        <authorList>
            <person name="Maeda T."/>
            <person name="Takahashi S."/>
            <person name="Yoshida T."/>
            <person name="Shimamura S."/>
            <person name="Takaki Y."/>
            <person name="Nagai Y."/>
            <person name="Toyoda A."/>
            <person name="Suzuki Y."/>
            <person name="Arimoto A."/>
            <person name="Ishii H."/>
            <person name="Satoh N."/>
            <person name="Nishiyama T."/>
            <person name="Hasebe M."/>
            <person name="Maruyama T."/>
            <person name="Minagawa J."/>
            <person name="Obokata J."/>
            <person name="Shigenobu S."/>
        </authorList>
    </citation>
    <scope>NUCLEOTIDE SEQUENCE [LARGE SCALE GENOMIC DNA]</scope>
</reference>
<feature type="domain" description="JmjC" evidence="3">
    <location>
        <begin position="226"/>
        <end position="399"/>
    </location>
</feature>
<proteinExistence type="predicted"/>
<keyword evidence="2" id="KW-0472">Membrane</keyword>
<evidence type="ECO:0000259" key="3">
    <source>
        <dbReference type="PROSITE" id="PS51184"/>
    </source>
</evidence>
<dbReference type="SUPFAM" id="SSF51197">
    <property type="entry name" value="Clavaminate synthase-like"/>
    <property type="match status" value="1"/>
</dbReference>
<evidence type="ECO:0000313" key="5">
    <source>
        <dbReference type="Proteomes" id="UP000735302"/>
    </source>
</evidence>
<comment type="caution">
    <text evidence="4">The sequence shown here is derived from an EMBL/GenBank/DDBJ whole genome shotgun (WGS) entry which is preliminary data.</text>
</comment>
<dbReference type="InterPro" id="IPR041667">
    <property type="entry name" value="Cupin_8"/>
</dbReference>
<keyword evidence="2" id="KW-0812">Transmembrane</keyword>
<dbReference type="SMART" id="SM00558">
    <property type="entry name" value="JmjC"/>
    <property type="match status" value="1"/>
</dbReference>
<sequence>MSRPKKKLSRTQAKAKPVENHATIKDITSSEHPHPSFSMQQMPAWIFVTLTSFGIAIAMVVLVIKMEIISNEHFWRSQEESFQFGCSDGQFIGQESPENSEQALKSDSICSAHEKQFESAELEGKVNIEQSPCRHPSKQSCQKVDKRQKLSLQEFREIYDGKWPVIITDVMSSWPALNWTIDFFKKKYGRSRVTMTTFANSVKSGFSVPLEVFLNHLHVSTETVWTYLQDELFLLQHPELKADIFGSIYTEQDLFQLFPAAVRPWDCMLLWGTAHSRSSLHIDPYNWTGTNAVISGLKRWKLLPPGQDKLLSIHPGANCGFPLECVKYNSALDLFDSAQLEAKPDLRYLEVDQGPGEMLFIPSGWFHQAYNVVPTLAVSGQVMNTNNYEVVLTEIFKGGSVQRSALPDSYEKMAPADVVRMLASHIPQHVLDEGERRTANALKQLYMPMP</sequence>
<dbReference type="AlphaFoldDB" id="A0AAV3XWU9"/>
<protein>
    <submittedName>
        <fullName evidence="4">Bifunctional arginine demethylase and lysyl-hydroxylase jmjd6-like</fullName>
    </submittedName>
</protein>
<dbReference type="InterPro" id="IPR003347">
    <property type="entry name" value="JmjC_dom"/>
</dbReference>
<dbReference type="Pfam" id="PF13621">
    <property type="entry name" value="Cupin_8"/>
    <property type="match status" value="1"/>
</dbReference>
<dbReference type="GO" id="GO:0005634">
    <property type="term" value="C:nucleus"/>
    <property type="evidence" value="ECO:0007669"/>
    <property type="project" value="TreeGrafter"/>
</dbReference>
<dbReference type="Gene3D" id="2.60.120.650">
    <property type="entry name" value="Cupin"/>
    <property type="match status" value="1"/>
</dbReference>
<gene>
    <name evidence="4" type="ORF">PoB_000138000</name>
</gene>
<dbReference type="Proteomes" id="UP000735302">
    <property type="component" value="Unassembled WGS sequence"/>
</dbReference>
<name>A0AAV3XWU9_9GAST</name>
<dbReference type="EMBL" id="BLXT01000172">
    <property type="protein sequence ID" value="GFN74874.1"/>
    <property type="molecule type" value="Genomic_DNA"/>
</dbReference>
<feature type="region of interest" description="Disordered" evidence="1">
    <location>
        <begin position="1"/>
        <end position="35"/>
    </location>
</feature>
<dbReference type="PROSITE" id="PS51184">
    <property type="entry name" value="JMJC"/>
    <property type="match status" value="1"/>
</dbReference>
<dbReference type="PANTHER" id="PTHR12480:SF21">
    <property type="entry name" value="JMJC DOMAIN-CONTAINING PROTEIN 8"/>
    <property type="match status" value="1"/>
</dbReference>
<accession>A0AAV3XWU9</accession>
<evidence type="ECO:0000256" key="1">
    <source>
        <dbReference type="SAM" id="MobiDB-lite"/>
    </source>
</evidence>
<evidence type="ECO:0000313" key="4">
    <source>
        <dbReference type="EMBL" id="GFN74874.1"/>
    </source>
</evidence>